<sequence length="98" mass="11617">MDVENGQNGEASVFQMPLHYPRYSKEDYQDMPEWKLDRVLADYGLSTYGDFAHKRDFAIGAFLWISTHNNPKLYQEKSHQLIQTEERYKSAHQTLYKV</sequence>
<proteinExistence type="predicted"/>
<dbReference type="Pfam" id="PF24847">
    <property type="entry name" value="DUF7722"/>
    <property type="match status" value="1"/>
</dbReference>
<name>A0ABD1APC6_CARAN</name>
<feature type="domain" description="DUF7722" evidence="1">
    <location>
        <begin position="20"/>
        <end position="64"/>
    </location>
</feature>
<accession>A0ABD1APC6</accession>
<comment type="caution">
    <text evidence="2">The sequence shown here is derived from an EMBL/GenBank/DDBJ whole genome shotgun (WGS) entry which is preliminary data.</text>
</comment>
<dbReference type="Proteomes" id="UP001558713">
    <property type="component" value="Unassembled WGS sequence"/>
</dbReference>
<gene>
    <name evidence="2" type="ORF">V5N11_034274</name>
</gene>
<evidence type="ECO:0000259" key="1">
    <source>
        <dbReference type="Pfam" id="PF24847"/>
    </source>
</evidence>
<reference evidence="2 3" key="1">
    <citation type="submission" date="2024-04" db="EMBL/GenBank/DDBJ databases">
        <title>Genome assembly C_amara_ONT_v2.</title>
        <authorList>
            <person name="Yant L."/>
            <person name="Moore C."/>
            <person name="Slenker M."/>
        </authorList>
    </citation>
    <scope>NUCLEOTIDE SEQUENCE [LARGE SCALE GENOMIC DNA]</scope>
    <source>
        <tissue evidence="2">Leaf</tissue>
    </source>
</reference>
<dbReference type="PANTHER" id="PTHR33513">
    <property type="entry name" value="OS06G0523300 PROTEIN"/>
    <property type="match status" value="1"/>
</dbReference>
<protein>
    <recommendedName>
        <fullName evidence="1">DUF7722 domain-containing protein</fullName>
    </recommendedName>
</protein>
<dbReference type="PANTHER" id="PTHR33513:SF45">
    <property type="entry name" value="CYTOPLASMIC TRNA 2-THIOLATION PROTEIN"/>
    <property type="match status" value="1"/>
</dbReference>
<evidence type="ECO:0000313" key="2">
    <source>
        <dbReference type="EMBL" id="KAL1207981.1"/>
    </source>
</evidence>
<organism evidence="2 3">
    <name type="scientific">Cardamine amara subsp. amara</name>
    <dbReference type="NCBI Taxonomy" id="228776"/>
    <lineage>
        <taxon>Eukaryota</taxon>
        <taxon>Viridiplantae</taxon>
        <taxon>Streptophyta</taxon>
        <taxon>Embryophyta</taxon>
        <taxon>Tracheophyta</taxon>
        <taxon>Spermatophyta</taxon>
        <taxon>Magnoliopsida</taxon>
        <taxon>eudicotyledons</taxon>
        <taxon>Gunneridae</taxon>
        <taxon>Pentapetalae</taxon>
        <taxon>rosids</taxon>
        <taxon>malvids</taxon>
        <taxon>Brassicales</taxon>
        <taxon>Brassicaceae</taxon>
        <taxon>Cardamineae</taxon>
        <taxon>Cardamine</taxon>
    </lineage>
</organism>
<dbReference type="AlphaFoldDB" id="A0ABD1APC6"/>
<keyword evidence="3" id="KW-1185">Reference proteome</keyword>
<evidence type="ECO:0000313" key="3">
    <source>
        <dbReference type="Proteomes" id="UP001558713"/>
    </source>
</evidence>
<dbReference type="EMBL" id="JBANAX010000462">
    <property type="protein sequence ID" value="KAL1207981.1"/>
    <property type="molecule type" value="Genomic_DNA"/>
</dbReference>
<dbReference type="InterPro" id="IPR056139">
    <property type="entry name" value="DUF7722"/>
</dbReference>